<feature type="region of interest" description="Disordered" evidence="1">
    <location>
        <begin position="1"/>
        <end position="62"/>
    </location>
</feature>
<evidence type="ECO:0000313" key="2">
    <source>
        <dbReference type="EMBL" id="KAF2123410.1"/>
    </source>
</evidence>
<gene>
    <name evidence="2" type="ORF">P153DRAFT_371729</name>
</gene>
<protein>
    <submittedName>
        <fullName evidence="2">Uncharacterized protein</fullName>
    </submittedName>
</protein>
<name>A0A6A5ZUT0_9PLEO</name>
<feature type="compositionally biased region" description="Basic and acidic residues" evidence="1">
    <location>
        <begin position="1"/>
        <end position="10"/>
    </location>
</feature>
<dbReference type="Proteomes" id="UP000799771">
    <property type="component" value="Unassembled WGS sequence"/>
</dbReference>
<sequence length="62" mass="6571">MLRITRETKTKTPAPLHCANAGRILHTKPELSAPTSGRAVDAPRGLSAPTIASAQHLTPTCR</sequence>
<feature type="compositionally biased region" description="Polar residues" evidence="1">
    <location>
        <begin position="50"/>
        <end position="62"/>
    </location>
</feature>
<evidence type="ECO:0000256" key="1">
    <source>
        <dbReference type="SAM" id="MobiDB-lite"/>
    </source>
</evidence>
<dbReference type="RefSeq" id="XP_033517804.1">
    <property type="nucleotide sequence ID" value="XM_033669333.1"/>
</dbReference>
<dbReference type="AlphaFoldDB" id="A0A6A5ZUT0"/>
<dbReference type="GeneID" id="54409765"/>
<reference evidence="2" key="1">
    <citation type="journal article" date="2020" name="Stud. Mycol.">
        <title>101 Dothideomycetes genomes: a test case for predicting lifestyles and emergence of pathogens.</title>
        <authorList>
            <person name="Haridas S."/>
            <person name="Albert R."/>
            <person name="Binder M."/>
            <person name="Bloem J."/>
            <person name="Labutti K."/>
            <person name="Salamov A."/>
            <person name="Andreopoulos B."/>
            <person name="Baker S."/>
            <person name="Barry K."/>
            <person name="Bills G."/>
            <person name="Bluhm B."/>
            <person name="Cannon C."/>
            <person name="Castanera R."/>
            <person name="Culley D."/>
            <person name="Daum C."/>
            <person name="Ezra D."/>
            <person name="Gonzalez J."/>
            <person name="Henrissat B."/>
            <person name="Kuo A."/>
            <person name="Liang C."/>
            <person name="Lipzen A."/>
            <person name="Lutzoni F."/>
            <person name="Magnuson J."/>
            <person name="Mondo S."/>
            <person name="Nolan M."/>
            <person name="Ohm R."/>
            <person name="Pangilinan J."/>
            <person name="Park H.-J."/>
            <person name="Ramirez L."/>
            <person name="Alfaro M."/>
            <person name="Sun H."/>
            <person name="Tritt A."/>
            <person name="Yoshinaga Y."/>
            <person name="Zwiers L.-H."/>
            <person name="Turgeon B."/>
            <person name="Goodwin S."/>
            <person name="Spatafora J."/>
            <person name="Crous P."/>
            <person name="Grigoriev I."/>
        </authorList>
    </citation>
    <scope>NUCLEOTIDE SEQUENCE</scope>
    <source>
        <strain evidence="2">CBS 119687</strain>
    </source>
</reference>
<dbReference type="EMBL" id="ML977528">
    <property type="protein sequence ID" value="KAF2123410.1"/>
    <property type="molecule type" value="Genomic_DNA"/>
</dbReference>
<organism evidence="2 3">
    <name type="scientific">Dothidotthia symphoricarpi CBS 119687</name>
    <dbReference type="NCBI Taxonomy" id="1392245"/>
    <lineage>
        <taxon>Eukaryota</taxon>
        <taxon>Fungi</taxon>
        <taxon>Dikarya</taxon>
        <taxon>Ascomycota</taxon>
        <taxon>Pezizomycotina</taxon>
        <taxon>Dothideomycetes</taxon>
        <taxon>Pleosporomycetidae</taxon>
        <taxon>Pleosporales</taxon>
        <taxon>Dothidotthiaceae</taxon>
        <taxon>Dothidotthia</taxon>
    </lineage>
</organism>
<accession>A0A6A5ZUT0</accession>
<proteinExistence type="predicted"/>
<evidence type="ECO:0000313" key="3">
    <source>
        <dbReference type="Proteomes" id="UP000799771"/>
    </source>
</evidence>
<keyword evidence="3" id="KW-1185">Reference proteome</keyword>